<dbReference type="RefSeq" id="WP_095882428.1">
    <property type="nucleotide sequence ID" value="NZ_NTHN02000006.1"/>
</dbReference>
<reference evidence="2" key="1">
    <citation type="submission" date="2017-09" db="EMBL/GenBank/DDBJ databases">
        <title>Yangia sp. SAOS 153D whole genome sequencing.</title>
        <authorList>
            <person name="Verma A."/>
            <person name="Krishnamurthi S."/>
        </authorList>
    </citation>
    <scope>NUCLEOTIDE SEQUENCE [LARGE SCALE GENOMIC DNA]</scope>
    <source>
        <strain evidence="2">SAOS 153D</strain>
    </source>
</reference>
<evidence type="ECO:0000313" key="1">
    <source>
        <dbReference type="EMBL" id="MCT4369775.1"/>
    </source>
</evidence>
<gene>
    <name evidence="1" type="ORF">CLG85_005240</name>
    <name evidence="2" type="ORF">CLG85_11695</name>
</gene>
<protein>
    <submittedName>
        <fullName evidence="2">Uncharacterized protein</fullName>
    </submittedName>
</protein>
<proteinExistence type="predicted"/>
<evidence type="ECO:0000313" key="2">
    <source>
        <dbReference type="EMBL" id="PBD18935.1"/>
    </source>
</evidence>
<sequence>MNAMQINEAAQALYRAHGARAEAEAAAKVRENERRGAAEEAQTWRAIQEAIRQTRGPLQS</sequence>
<evidence type="ECO:0000313" key="3">
    <source>
        <dbReference type="Proteomes" id="UP000217448"/>
    </source>
</evidence>
<reference evidence="1" key="3">
    <citation type="submission" date="2024-05" db="EMBL/GenBank/DDBJ databases">
        <title>Yangia mangrovi SAOS 153D genome.</title>
        <authorList>
            <person name="Verma A."/>
            <person name="Pal Y."/>
            <person name="Sundharam S."/>
            <person name="Bisht B."/>
            <person name="Srinivasan K."/>
        </authorList>
    </citation>
    <scope>NUCLEOTIDE SEQUENCE</scope>
    <source>
        <strain evidence="1">SAOS 153D</strain>
    </source>
</reference>
<reference evidence="3" key="2">
    <citation type="submission" date="2023-07" db="EMBL/GenBank/DDBJ databases">
        <title>Yangia mangrovi SAOS 153D genome.</title>
        <authorList>
            <person name="Verma A."/>
            <person name="Pal Y."/>
            <person name="Sundharam S."/>
            <person name="Bisht B."/>
            <person name="Srinivasan K."/>
        </authorList>
    </citation>
    <scope>NUCLEOTIDE SEQUENCE [LARGE SCALE GENOMIC DNA]</scope>
    <source>
        <strain evidence="3">SAOS 153D</strain>
    </source>
</reference>
<dbReference type="Proteomes" id="UP000217448">
    <property type="component" value="Unassembled WGS sequence"/>
</dbReference>
<keyword evidence="3" id="KW-1185">Reference proteome</keyword>
<accession>A0A2A3JUR5</accession>
<organism evidence="2">
    <name type="scientific">Alloyangia mangrovi</name>
    <dbReference type="NCBI Taxonomy" id="1779329"/>
    <lineage>
        <taxon>Bacteria</taxon>
        <taxon>Pseudomonadati</taxon>
        <taxon>Pseudomonadota</taxon>
        <taxon>Alphaproteobacteria</taxon>
        <taxon>Rhodobacterales</taxon>
        <taxon>Roseobacteraceae</taxon>
        <taxon>Alloyangia</taxon>
    </lineage>
</organism>
<dbReference type="EMBL" id="NTHN01000173">
    <property type="protein sequence ID" value="PBD18935.1"/>
    <property type="molecule type" value="Genomic_DNA"/>
</dbReference>
<dbReference type="AlphaFoldDB" id="A0A2A3JUR5"/>
<name>A0A2A3JUR5_9RHOB</name>
<comment type="caution">
    <text evidence="2">The sequence shown here is derived from an EMBL/GenBank/DDBJ whole genome shotgun (WGS) entry which is preliminary data.</text>
</comment>
<dbReference type="EMBL" id="NTHN02000006">
    <property type="protein sequence ID" value="MCT4369775.1"/>
    <property type="molecule type" value="Genomic_DNA"/>
</dbReference>